<dbReference type="SUPFAM" id="SSF56752">
    <property type="entry name" value="D-aminoacid aminotransferase-like PLP-dependent enzymes"/>
    <property type="match status" value="1"/>
</dbReference>
<dbReference type="InterPro" id="IPR043132">
    <property type="entry name" value="BCAT-like_C"/>
</dbReference>
<evidence type="ECO:0000256" key="3">
    <source>
        <dbReference type="ARBA" id="ARBA00004931"/>
    </source>
</evidence>
<dbReference type="GO" id="GO:0046394">
    <property type="term" value="P:carboxylic acid biosynthetic process"/>
    <property type="evidence" value="ECO:0007669"/>
    <property type="project" value="UniProtKB-ARBA"/>
</dbReference>
<organism evidence="11 12">
    <name type="scientific">Niabella soli DSM 19437</name>
    <dbReference type="NCBI Taxonomy" id="929713"/>
    <lineage>
        <taxon>Bacteria</taxon>
        <taxon>Pseudomonadati</taxon>
        <taxon>Bacteroidota</taxon>
        <taxon>Chitinophagia</taxon>
        <taxon>Chitinophagales</taxon>
        <taxon>Chitinophagaceae</taxon>
        <taxon>Niabella</taxon>
    </lineage>
</organism>
<dbReference type="Gene3D" id="3.30.470.10">
    <property type="match status" value="1"/>
</dbReference>
<dbReference type="Pfam" id="PF01063">
    <property type="entry name" value="Aminotran_4"/>
    <property type="match status" value="1"/>
</dbReference>
<evidence type="ECO:0000256" key="4">
    <source>
        <dbReference type="ARBA" id="ARBA00005072"/>
    </source>
</evidence>
<dbReference type="PANTHER" id="PTHR42743:SF11">
    <property type="entry name" value="AMINODEOXYCHORISMATE LYASE"/>
    <property type="match status" value="1"/>
</dbReference>
<comment type="catalytic activity">
    <reaction evidence="9">
        <text>L-isoleucine + 2-oxoglutarate = (S)-3-methyl-2-oxopentanoate + L-glutamate</text>
        <dbReference type="Rhea" id="RHEA:24801"/>
        <dbReference type="ChEBI" id="CHEBI:16810"/>
        <dbReference type="ChEBI" id="CHEBI:29985"/>
        <dbReference type="ChEBI" id="CHEBI:35146"/>
        <dbReference type="ChEBI" id="CHEBI:58045"/>
        <dbReference type="EC" id="2.6.1.42"/>
    </reaction>
</comment>
<dbReference type="GO" id="GO:0004084">
    <property type="term" value="F:branched-chain-amino-acid transaminase activity"/>
    <property type="evidence" value="ECO:0007669"/>
    <property type="project" value="UniProtKB-EC"/>
</dbReference>
<evidence type="ECO:0000313" key="12">
    <source>
        <dbReference type="Proteomes" id="UP000003586"/>
    </source>
</evidence>
<dbReference type="HOGENOM" id="CLU_020844_4_2_10"/>
<dbReference type="GO" id="GO:0008652">
    <property type="term" value="P:amino acid biosynthetic process"/>
    <property type="evidence" value="ECO:0007669"/>
    <property type="project" value="UniProtKB-ARBA"/>
</dbReference>
<dbReference type="InterPro" id="IPR050571">
    <property type="entry name" value="Class-IV_PLP-Dep_Aminotrnsfr"/>
</dbReference>
<dbReference type="Proteomes" id="UP000003586">
    <property type="component" value="Chromosome"/>
</dbReference>
<dbReference type="InterPro" id="IPR001544">
    <property type="entry name" value="Aminotrans_IV"/>
</dbReference>
<dbReference type="KEGG" id="nso:NIASO_17765"/>
<dbReference type="AlphaFoldDB" id="W0F0H8"/>
<gene>
    <name evidence="11" type="ORF">NIASO_17765</name>
</gene>
<dbReference type="RefSeq" id="WP_008587756.1">
    <property type="nucleotide sequence ID" value="NZ_CP007035.1"/>
</dbReference>
<comment type="catalytic activity">
    <reaction evidence="10">
        <text>L-leucine + 2-oxoglutarate = 4-methyl-2-oxopentanoate + L-glutamate</text>
        <dbReference type="Rhea" id="RHEA:18321"/>
        <dbReference type="ChEBI" id="CHEBI:16810"/>
        <dbReference type="ChEBI" id="CHEBI:17865"/>
        <dbReference type="ChEBI" id="CHEBI:29985"/>
        <dbReference type="ChEBI" id="CHEBI:57427"/>
        <dbReference type="EC" id="2.6.1.42"/>
    </reaction>
</comment>
<keyword evidence="11" id="KW-0032">Aminotransferase</keyword>
<dbReference type="FunFam" id="3.20.10.10:FF:000002">
    <property type="entry name" value="D-alanine aminotransferase"/>
    <property type="match status" value="1"/>
</dbReference>
<dbReference type="EMBL" id="CP007035">
    <property type="protein sequence ID" value="AHF16517.1"/>
    <property type="molecule type" value="Genomic_DNA"/>
</dbReference>
<dbReference type="eggNOG" id="COG0115">
    <property type="taxonomic scope" value="Bacteria"/>
</dbReference>
<comment type="catalytic activity">
    <reaction evidence="8">
        <text>L-valine + 2-oxoglutarate = 3-methyl-2-oxobutanoate + L-glutamate</text>
        <dbReference type="Rhea" id="RHEA:24813"/>
        <dbReference type="ChEBI" id="CHEBI:11851"/>
        <dbReference type="ChEBI" id="CHEBI:16810"/>
        <dbReference type="ChEBI" id="CHEBI:29985"/>
        <dbReference type="ChEBI" id="CHEBI:57762"/>
        <dbReference type="EC" id="2.6.1.42"/>
    </reaction>
</comment>
<accession>W0F0H8</accession>
<dbReference type="CDD" id="cd00449">
    <property type="entry name" value="PLPDE_IV"/>
    <property type="match status" value="1"/>
</dbReference>
<name>W0F0H8_9BACT</name>
<dbReference type="OrthoDB" id="9805628at2"/>
<evidence type="ECO:0000256" key="9">
    <source>
        <dbReference type="ARBA" id="ARBA00048798"/>
    </source>
</evidence>
<evidence type="ECO:0000256" key="10">
    <source>
        <dbReference type="ARBA" id="ARBA00049229"/>
    </source>
</evidence>
<keyword evidence="11" id="KW-0808">Transferase</keyword>
<evidence type="ECO:0000256" key="8">
    <source>
        <dbReference type="ARBA" id="ARBA00048212"/>
    </source>
</evidence>
<comment type="cofactor">
    <cofactor evidence="1">
        <name>pyridoxal 5'-phosphate</name>
        <dbReference type="ChEBI" id="CHEBI:597326"/>
    </cofactor>
</comment>
<evidence type="ECO:0000256" key="2">
    <source>
        <dbReference type="ARBA" id="ARBA00004824"/>
    </source>
</evidence>
<evidence type="ECO:0000256" key="1">
    <source>
        <dbReference type="ARBA" id="ARBA00001933"/>
    </source>
</evidence>
<reference evidence="11 12" key="1">
    <citation type="submission" date="2013-12" db="EMBL/GenBank/DDBJ databases">
        <authorList>
            <consortium name="DOE Joint Genome Institute"/>
            <person name="Eisen J."/>
            <person name="Huntemann M."/>
            <person name="Han J."/>
            <person name="Chen A."/>
            <person name="Kyrpides N."/>
            <person name="Mavromatis K."/>
            <person name="Markowitz V."/>
            <person name="Palaniappan K."/>
            <person name="Ivanova N."/>
            <person name="Schaumberg A."/>
            <person name="Pati A."/>
            <person name="Liolios K."/>
            <person name="Nordberg H.P."/>
            <person name="Cantor M.N."/>
            <person name="Hua S.X."/>
            <person name="Woyke T."/>
        </authorList>
    </citation>
    <scope>NUCLEOTIDE SEQUENCE [LARGE SCALE GENOMIC DNA]</scope>
    <source>
        <strain evidence="12">DSM 19437</strain>
    </source>
</reference>
<evidence type="ECO:0000256" key="6">
    <source>
        <dbReference type="ARBA" id="ARBA00013053"/>
    </source>
</evidence>
<comment type="pathway">
    <text evidence="3">Amino-acid biosynthesis; L-valine biosynthesis; L-valine from pyruvate: step 4/4.</text>
</comment>
<dbReference type="STRING" id="929713.NIASO_17765"/>
<dbReference type="InterPro" id="IPR043131">
    <property type="entry name" value="BCAT-like_N"/>
</dbReference>
<comment type="pathway">
    <text evidence="4">Amino-acid biosynthesis; L-leucine biosynthesis; L-leucine from 3-methyl-2-oxobutanoate: step 4/4.</text>
</comment>
<keyword evidence="7" id="KW-0663">Pyridoxal phosphate</keyword>
<evidence type="ECO:0000313" key="11">
    <source>
        <dbReference type="EMBL" id="AHF16517.1"/>
    </source>
</evidence>
<dbReference type="InterPro" id="IPR036038">
    <property type="entry name" value="Aminotransferase-like"/>
</dbReference>
<keyword evidence="12" id="KW-1185">Reference proteome</keyword>
<dbReference type="EC" id="2.6.1.42" evidence="6"/>
<comment type="similarity">
    <text evidence="5">Belongs to the class-IV pyridoxal-phosphate-dependent aminotransferase family.</text>
</comment>
<sequence>MTWTFVNTHFFKEGAAVLQTNDLALQRGYGVFDYLRTANNQPLFIDDYLDRFFNSAQQLFITIPYKKEKVKQYIFELIAKNNIPESGIRMLATGGYSPDGYSPVTGNFVLQQQPLQTPDNEKFERGIRIVTYAYQRDFPAVKSTNYLMGVWLQQQLKEQHIDDVLYFHHDIISEFPRANIFIITTDGRLLTPAANILQGITRRKVLELAPEILPVEERDLSIAELKNAAEVFMTSTTRRILPVVEIDGIQIGNGHAGRISTQLYKRFLDLEAEVLRD</sequence>
<proteinExistence type="inferred from homology"/>
<comment type="pathway">
    <text evidence="2">Amino-acid biosynthesis; L-isoleucine biosynthesis; L-isoleucine from 2-oxobutanoate: step 4/4.</text>
</comment>
<evidence type="ECO:0000256" key="5">
    <source>
        <dbReference type="ARBA" id="ARBA00009320"/>
    </source>
</evidence>
<dbReference type="PANTHER" id="PTHR42743">
    <property type="entry name" value="AMINO-ACID AMINOTRANSFERASE"/>
    <property type="match status" value="1"/>
</dbReference>
<dbReference type="Gene3D" id="3.20.10.10">
    <property type="entry name" value="D-amino Acid Aminotransferase, subunit A, domain 2"/>
    <property type="match status" value="1"/>
</dbReference>
<protein>
    <recommendedName>
        <fullName evidence="6">branched-chain-amino-acid transaminase</fullName>
        <ecNumber evidence="6">2.6.1.42</ecNumber>
    </recommendedName>
</protein>
<evidence type="ECO:0000256" key="7">
    <source>
        <dbReference type="ARBA" id="ARBA00022898"/>
    </source>
</evidence>